<name>A0A1G8AKI6_9MICO</name>
<keyword evidence="3" id="KW-1185">Reference proteome</keyword>
<reference evidence="2 3" key="1">
    <citation type="submission" date="2016-10" db="EMBL/GenBank/DDBJ databases">
        <authorList>
            <person name="de Groot N.N."/>
        </authorList>
    </citation>
    <scope>NUCLEOTIDE SEQUENCE [LARGE SCALE GENOMIC DNA]</scope>
    <source>
        <strain evidence="2 3">DSM 23142</strain>
    </source>
</reference>
<organism evidence="2 3">
    <name type="scientific">Microbacterium pygmaeum</name>
    <dbReference type="NCBI Taxonomy" id="370764"/>
    <lineage>
        <taxon>Bacteria</taxon>
        <taxon>Bacillati</taxon>
        <taxon>Actinomycetota</taxon>
        <taxon>Actinomycetes</taxon>
        <taxon>Micrococcales</taxon>
        <taxon>Microbacteriaceae</taxon>
        <taxon>Microbacterium</taxon>
    </lineage>
</organism>
<feature type="compositionally biased region" description="Basic and acidic residues" evidence="1">
    <location>
        <begin position="7"/>
        <end position="22"/>
    </location>
</feature>
<evidence type="ECO:0000313" key="2">
    <source>
        <dbReference type="EMBL" id="SDH21484.1"/>
    </source>
</evidence>
<dbReference type="RefSeq" id="WP_091490430.1">
    <property type="nucleotide sequence ID" value="NZ_LT629692.1"/>
</dbReference>
<dbReference type="OrthoDB" id="3732531at2"/>
<dbReference type="Proteomes" id="UP000199009">
    <property type="component" value="Chromosome I"/>
</dbReference>
<evidence type="ECO:0000256" key="1">
    <source>
        <dbReference type="SAM" id="MobiDB-lite"/>
    </source>
</evidence>
<sequence>MNEYDWDDQHEVRFRTSGDHPARSARSAADEVSEIARHGDPSLERLPLSLSGSERVRSEVVWMRPTELVPVVTGRIAGQGIDLESSIARRARALPTQGIAVTRGAIRDRAIHLPPVTAFGSGRHIHNAVRRSGIGR</sequence>
<accession>A0A1G8AKI6</accession>
<proteinExistence type="predicted"/>
<evidence type="ECO:0000313" key="3">
    <source>
        <dbReference type="Proteomes" id="UP000199009"/>
    </source>
</evidence>
<dbReference type="EMBL" id="LT629692">
    <property type="protein sequence ID" value="SDH21484.1"/>
    <property type="molecule type" value="Genomic_DNA"/>
</dbReference>
<feature type="region of interest" description="Disordered" evidence="1">
    <location>
        <begin position="1"/>
        <end position="38"/>
    </location>
</feature>
<dbReference type="STRING" id="370764.SAMN04489810_2405"/>
<protein>
    <submittedName>
        <fullName evidence="2">Uncharacterized protein</fullName>
    </submittedName>
</protein>
<gene>
    <name evidence="2" type="ORF">SAMN04489810_2405</name>
</gene>
<dbReference type="AlphaFoldDB" id="A0A1G8AKI6"/>